<feature type="domain" description="DUF397" evidence="1">
    <location>
        <begin position="10"/>
        <end position="61"/>
    </location>
</feature>
<accession>A0A7Y6IV90</accession>
<sequence length="74" mass="8013">MFIDTTTMPWRKSRYCQGSSGCVEVAPLADGNVALRDSKTEDGPVLVFTPQEWDAFTAGVRDGEFDLTALGAGR</sequence>
<dbReference type="InterPro" id="IPR007278">
    <property type="entry name" value="DUF397"/>
</dbReference>
<gene>
    <name evidence="2" type="ORF">HT134_32305</name>
</gene>
<evidence type="ECO:0000313" key="3">
    <source>
        <dbReference type="Proteomes" id="UP000546126"/>
    </source>
</evidence>
<comment type="caution">
    <text evidence="2">The sequence shown here is derived from an EMBL/GenBank/DDBJ whole genome shotgun (WGS) entry which is preliminary data.</text>
</comment>
<dbReference type="Proteomes" id="UP000546126">
    <property type="component" value="Unassembled WGS sequence"/>
</dbReference>
<dbReference type="Pfam" id="PF04149">
    <property type="entry name" value="DUF397"/>
    <property type="match status" value="1"/>
</dbReference>
<dbReference type="EMBL" id="JABWGO010000010">
    <property type="protein sequence ID" value="NUW44775.1"/>
    <property type="molecule type" value="Genomic_DNA"/>
</dbReference>
<protein>
    <submittedName>
        <fullName evidence="2">DUF397 domain-containing protein</fullName>
    </submittedName>
</protein>
<evidence type="ECO:0000313" key="2">
    <source>
        <dbReference type="EMBL" id="NUW44775.1"/>
    </source>
</evidence>
<organism evidence="2 3">
    <name type="scientific">Nonomuraea rhodomycinica</name>
    <dbReference type="NCBI Taxonomy" id="1712872"/>
    <lineage>
        <taxon>Bacteria</taxon>
        <taxon>Bacillati</taxon>
        <taxon>Actinomycetota</taxon>
        <taxon>Actinomycetes</taxon>
        <taxon>Streptosporangiales</taxon>
        <taxon>Streptosporangiaceae</taxon>
        <taxon>Nonomuraea</taxon>
    </lineage>
</organism>
<keyword evidence="3" id="KW-1185">Reference proteome</keyword>
<proteinExistence type="predicted"/>
<reference evidence="2 3" key="1">
    <citation type="submission" date="2020-06" db="EMBL/GenBank/DDBJ databases">
        <authorList>
            <person name="Chanama M."/>
        </authorList>
    </citation>
    <scope>NUCLEOTIDE SEQUENCE [LARGE SCALE GENOMIC DNA]</scope>
    <source>
        <strain evidence="2 3">TBRC6557</strain>
    </source>
</reference>
<evidence type="ECO:0000259" key="1">
    <source>
        <dbReference type="Pfam" id="PF04149"/>
    </source>
</evidence>
<dbReference type="RefSeq" id="WP_175604272.1">
    <property type="nucleotide sequence ID" value="NZ_JABWGO010000010.1"/>
</dbReference>
<dbReference type="AlphaFoldDB" id="A0A7Y6IV90"/>
<name>A0A7Y6IV90_9ACTN</name>